<keyword evidence="1" id="KW-0812">Transmembrane</keyword>
<reference evidence="2 3" key="1">
    <citation type="submission" date="2019-03" db="EMBL/GenBank/DDBJ databases">
        <title>Genomic Encyclopedia of Archaeal and Bacterial Type Strains, Phase II (KMG-II): from individual species to whole genera.</title>
        <authorList>
            <person name="Goeker M."/>
        </authorList>
    </citation>
    <scope>NUCLEOTIDE SEQUENCE [LARGE SCALE GENOMIC DNA]</scope>
    <source>
        <strain evidence="2 3">DSM 27697</strain>
    </source>
</reference>
<keyword evidence="1" id="KW-1133">Transmembrane helix</keyword>
<organism evidence="2 3">
    <name type="scientific">Marinobacterium mangrovicola</name>
    <dbReference type="NCBI Taxonomy" id="1476959"/>
    <lineage>
        <taxon>Bacteria</taxon>
        <taxon>Pseudomonadati</taxon>
        <taxon>Pseudomonadota</taxon>
        <taxon>Gammaproteobacteria</taxon>
        <taxon>Oceanospirillales</taxon>
        <taxon>Oceanospirillaceae</taxon>
        <taxon>Marinobacterium</taxon>
    </lineage>
</organism>
<dbReference type="OrthoDB" id="6089792at2"/>
<dbReference type="EMBL" id="SMFU01000007">
    <property type="protein sequence ID" value="TCK08860.1"/>
    <property type="molecule type" value="Genomic_DNA"/>
</dbReference>
<accession>A0A4R1GNN6</accession>
<keyword evidence="3" id="KW-1185">Reference proteome</keyword>
<evidence type="ECO:0000256" key="1">
    <source>
        <dbReference type="SAM" id="Phobius"/>
    </source>
</evidence>
<gene>
    <name evidence="2" type="ORF">CLV83_0956</name>
</gene>
<keyword evidence="1" id="KW-0472">Membrane</keyword>
<protein>
    <submittedName>
        <fullName evidence="2">Uncharacterized protein</fullName>
    </submittedName>
</protein>
<sequence>MDSLSIFIIVISVVLAIAFKWYLFRRIQRWIDRDLIKGLASSNPALEQRLLEADQDFRAAGMKRAERHQKLEQLASNGEPGL</sequence>
<comment type="caution">
    <text evidence="2">The sequence shown here is derived from an EMBL/GenBank/DDBJ whole genome shotgun (WGS) entry which is preliminary data.</text>
</comment>
<dbReference type="RefSeq" id="WP_132288233.1">
    <property type="nucleotide sequence ID" value="NZ_SMFU01000007.1"/>
</dbReference>
<evidence type="ECO:0000313" key="2">
    <source>
        <dbReference type="EMBL" id="TCK08860.1"/>
    </source>
</evidence>
<name>A0A4R1GNN6_9GAMM</name>
<feature type="transmembrane region" description="Helical" evidence="1">
    <location>
        <begin position="6"/>
        <end position="23"/>
    </location>
</feature>
<dbReference type="Proteomes" id="UP000294546">
    <property type="component" value="Unassembled WGS sequence"/>
</dbReference>
<evidence type="ECO:0000313" key="3">
    <source>
        <dbReference type="Proteomes" id="UP000294546"/>
    </source>
</evidence>
<proteinExistence type="predicted"/>
<dbReference type="AlphaFoldDB" id="A0A4R1GNN6"/>